<evidence type="ECO:0000256" key="2">
    <source>
        <dbReference type="ARBA" id="ARBA00022741"/>
    </source>
</evidence>
<dbReference type="InterPro" id="IPR050141">
    <property type="entry name" value="GCL_type2/YbdK_subfam"/>
</dbReference>
<dbReference type="Pfam" id="PF04107">
    <property type="entry name" value="GCS2"/>
    <property type="match status" value="1"/>
</dbReference>
<protein>
    <recommendedName>
        <fullName evidence="5">Putative glutamate--cysteine ligase 2</fullName>
        <ecNumber evidence="5">6.3.2.2</ecNumber>
    </recommendedName>
    <alternativeName>
        <fullName evidence="5">Gamma-glutamylcysteine synthetase 2</fullName>
        <shortName evidence="5">GCS 2</shortName>
        <shortName evidence="5">Gamma-GCS 2</shortName>
    </alternativeName>
</protein>
<dbReference type="EC" id="6.3.2.2" evidence="5"/>
<comment type="function">
    <text evidence="5">ATP-dependent carboxylate-amine ligase which exhibits weak glutamate--cysteine ligase activity.</text>
</comment>
<dbReference type="InterPro" id="IPR014746">
    <property type="entry name" value="Gln_synth/guanido_kin_cat_dom"/>
</dbReference>
<dbReference type="RefSeq" id="WP_243570592.1">
    <property type="nucleotide sequence ID" value="NZ_BAAARD010000001.1"/>
</dbReference>
<keyword evidence="1 5" id="KW-0436">Ligase</keyword>
<dbReference type="SUPFAM" id="SSF55931">
    <property type="entry name" value="Glutamine synthetase/guanido kinase"/>
    <property type="match status" value="1"/>
</dbReference>
<keyword evidence="2 5" id="KW-0547">Nucleotide-binding</keyword>
<evidence type="ECO:0000256" key="1">
    <source>
        <dbReference type="ARBA" id="ARBA00022598"/>
    </source>
</evidence>
<keyword evidence="3 5" id="KW-0067">ATP-binding</keyword>
<gene>
    <name evidence="7" type="ORF">MTP13_08345</name>
</gene>
<accession>A0ABY4AZB9</accession>
<dbReference type="NCBIfam" id="TIGR02050">
    <property type="entry name" value="gshA_cyan_rel"/>
    <property type="match status" value="1"/>
</dbReference>
<dbReference type="GO" id="GO:0016874">
    <property type="term" value="F:ligase activity"/>
    <property type="evidence" value="ECO:0007669"/>
    <property type="project" value="UniProtKB-KW"/>
</dbReference>
<keyword evidence="8" id="KW-1185">Reference proteome</keyword>
<dbReference type="PANTHER" id="PTHR36510:SF1">
    <property type="entry name" value="GLUTAMATE--CYSTEINE LIGASE 2-RELATED"/>
    <property type="match status" value="1"/>
</dbReference>
<evidence type="ECO:0000256" key="3">
    <source>
        <dbReference type="ARBA" id="ARBA00022840"/>
    </source>
</evidence>
<evidence type="ECO:0000313" key="7">
    <source>
        <dbReference type="EMBL" id="UOE27772.1"/>
    </source>
</evidence>
<dbReference type="PANTHER" id="PTHR36510">
    <property type="entry name" value="GLUTAMATE--CYSTEINE LIGASE 2-RELATED"/>
    <property type="match status" value="1"/>
</dbReference>
<comment type="similarity">
    <text evidence="5">Belongs to the glutamate--cysteine ligase type 2 family. YbdK subfamily.</text>
</comment>
<dbReference type="InterPro" id="IPR011793">
    <property type="entry name" value="YbdK"/>
</dbReference>
<feature type="region of interest" description="Disordered" evidence="6">
    <location>
        <begin position="374"/>
        <end position="394"/>
    </location>
</feature>
<evidence type="ECO:0000256" key="5">
    <source>
        <dbReference type="HAMAP-Rule" id="MF_01609"/>
    </source>
</evidence>
<dbReference type="HAMAP" id="MF_01609">
    <property type="entry name" value="Glu_cys_ligase_2"/>
    <property type="match status" value="1"/>
</dbReference>
<proteinExistence type="inferred from homology"/>
<dbReference type="InterPro" id="IPR006336">
    <property type="entry name" value="GCS2"/>
</dbReference>
<dbReference type="Gene3D" id="3.30.590.20">
    <property type="match status" value="1"/>
</dbReference>
<organism evidence="7 8">
    <name type="scientific">Agromyces soli</name>
    <dbReference type="NCBI Taxonomy" id="659012"/>
    <lineage>
        <taxon>Bacteria</taxon>
        <taxon>Bacillati</taxon>
        <taxon>Actinomycetota</taxon>
        <taxon>Actinomycetes</taxon>
        <taxon>Micrococcales</taxon>
        <taxon>Microbacteriaceae</taxon>
        <taxon>Agromyces</taxon>
    </lineage>
</organism>
<dbReference type="Proteomes" id="UP000831304">
    <property type="component" value="Chromosome"/>
</dbReference>
<comment type="catalytic activity">
    <reaction evidence="4 5">
        <text>L-cysteine + L-glutamate + ATP = gamma-L-glutamyl-L-cysteine + ADP + phosphate + H(+)</text>
        <dbReference type="Rhea" id="RHEA:13285"/>
        <dbReference type="ChEBI" id="CHEBI:15378"/>
        <dbReference type="ChEBI" id="CHEBI:29985"/>
        <dbReference type="ChEBI" id="CHEBI:30616"/>
        <dbReference type="ChEBI" id="CHEBI:35235"/>
        <dbReference type="ChEBI" id="CHEBI:43474"/>
        <dbReference type="ChEBI" id="CHEBI:58173"/>
        <dbReference type="ChEBI" id="CHEBI:456216"/>
        <dbReference type="EC" id="6.3.2.2"/>
    </reaction>
</comment>
<reference evidence="7 8" key="1">
    <citation type="submission" date="2022-03" db="EMBL/GenBank/DDBJ databases">
        <title>Agromyces sp. isolated from the gut of P. brevitarsis seulensis larvae.</title>
        <authorList>
            <person name="Won M."/>
            <person name="Kwon S.-W."/>
        </authorList>
    </citation>
    <scope>NUCLEOTIDE SEQUENCE [LARGE SCALE GENOMIC DNA]</scope>
    <source>
        <strain evidence="7 8">KACC 16215</strain>
    </source>
</reference>
<evidence type="ECO:0000313" key="8">
    <source>
        <dbReference type="Proteomes" id="UP000831304"/>
    </source>
</evidence>
<dbReference type="EMBL" id="CP094533">
    <property type="protein sequence ID" value="UOE27772.1"/>
    <property type="molecule type" value="Genomic_DNA"/>
</dbReference>
<evidence type="ECO:0000256" key="6">
    <source>
        <dbReference type="SAM" id="MobiDB-lite"/>
    </source>
</evidence>
<evidence type="ECO:0000256" key="4">
    <source>
        <dbReference type="ARBA" id="ARBA00048819"/>
    </source>
</evidence>
<name>A0ABY4AZB9_9MICO</name>
<sequence length="394" mass="41909">MTGFDPVPTEASAWTAPPAPRLGIEEEFALVVPRTLEPADAAAAVRERLDEVSLPGSPRIEGEFLAHQLEYATPVCDDARAAAPLLLRARRELAAAAAGLGLGVASSGTLLHEADSPEPADGARYRRIAADIRGLLDDHQVCGMHVHLGYDDPEQRIEALNRLRGWVPLLTALAANSPFWRGRDTGFASWRTILLRRWVSIGVPAPFADFADYTRRRTQVLAAVGDDDAALVTWTVRLSHHLPTIELRFGDAQLEVRDTVAICGFVRLVAARMMRMPQPPSAIDADVLNTAVWTAARDGHAARVPHPLGEGVAPLGALVEWALDWCGSPGSVARDVRSLLARGSGAERQRRAYASGGLSGLGAAVAAHHGPLRTSGLAPAGEGVKPDAAEAAVE</sequence>